<dbReference type="PANTHER" id="PTHR47331:SF1">
    <property type="entry name" value="GAG-LIKE PROTEIN"/>
    <property type="match status" value="1"/>
</dbReference>
<protein>
    <recommendedName>
        <fullName evidence="3">Peptidase aspartic putative domain-containing protein</fullName>
    </recommendedName>
</protein>
<accession>V5IAQ5</accession>
<feature type="region of interest" description="Disordered" evidence="1">
    <location>
        <begin position="410"/>
        <end position="436"/>
    </location>
</feature>
<feature type="compositionally biased region" description="Polar residues" evidence="1">
    <location>
        <begin position="417"/>
        <end position="436"/>
    </location>
</feature>
<evidence type="ECO:0008006" key="3">
    <source>
        <dbReference type="Google" id="ProtNLM"/>
    </source>
</evidence>
<evidence type="ECO:0000256" key="1">
    <source>
        <dbReference type="SAM" id="MobiDB-lite"/>
    </source>
</evidence>
<reference evidence="2" key="1">
    <citation type="submission" date="2013-07" db="EMBL/GenBank/DDBJ databases">
        <title>Midgut Transcriptome Profiling of Anoplphora glabripennis, a Lignocellulose Degrading, Wood-Boring Cerambycid.</title>
        <authorList>
            <person name="Scully E.D."/>
            <person name="Hoover K."/>
            <person name="Carlson J.E."/>
            <person name="Tien M."/>
            <person name="Geib S.M."/>
        </authorList>
    </citation>
    <scope>NUCLEOTIDE SEQUENCE</scope>
</reference>
<dbReference type="InterPro" id="IPR005312">
    <property type="entry name" value="DUF1759"/>
</dbReference>
<name>V5IAQ5_ANOGL</name>
<organism evidence="2">
    <name type="scientific">Anoplophora glabripennis</name>
    <name type="common">Asian longhorn beetle</name>
    <name type="synonym">Anoplophora nobilis</name>
    <dbReference type="NCBI Taxonomy" id="217634"/>
    <lineage>
        <taxon>Eukaryota</taxon>
        <taxon>Metazoa</taxon>
        <taxon>Ecdysozoa</taxon>
        <taxon>Arthropoda</taxon>
        <taxon>Hexapoda</taxon>
        <taxon>Insecta</taxon>
        <taxon>Pterygota</taxon>
        <taxon>Neoptera</taxon>
        <taxon>Endopterygota</taxon>
        <taxon>Coleoptera</taxon>
        <taxon>Polyphaga</taxon>
        <taxon>Cucujiformia</taxon>
        <taxon>Chrysomeloidea</taxon>
        <taxon>Cerambycidae</taxon>
        <taxon>Lamiinae</taxon>
        <taxon>Lamiini</taxon>
        <taxon>Anoplophora</taxon>
    </lineage>
</organism>
<dbReference type="EMBL" id="GALX01000775">
    <property type="protein sequence ID" value="JAB67691.1"/>
    <property type="molecule type" value="Transcribed_RNA"/>
</dbReference>
<dbReference type="PANTHER" id="PTHR47331">
    <property type="entry name" value="PHD-TYPE DOMAIN-CONTAINING PROTEIN"/>
    <property type="match status" value="1"/>
</dbReference>
<feature type="non-terminal residue" evidence="2">
    <location>
        <position position="506"/>
    </location>
</feature>
<dbReference type="Pfam" id="PF03564">
    <property type="entry name" value="DUF1759"/>
    <property type="match status" value="1"/>
</dbReference>
<proteinExistence type="predicted"/>
<evidence type="ECO:0000313" key="2">
    <source>
        <dbReference type="EMBL" id="JAB67691.1"/>
    </source>
</evidence>
<sequence>MSEKLKKLRALRQVDIFKLEAIYDIANSVPGDENNLPNLIVAYKNVLSIQESFERGHADIIATLAVRDDSDLDAEEIIRKNFMSMLNEIEVCYYKFVQVPKEQASGSSTYTKKSNAKMPKLNIKCFSGDIKEFPTFIDMYDSSIHNNPDNSDMDKFNYLISFLSGPPLELIRRVRFIEQNYLTAYTLLRERYTNKRDLAQEYWKGIYDSPQLTSENAHMLRTLLDSFAQNLAGLEKMGYDTGHWDFMLMNLLLEKLDSNTVKAFELHYASNEIPTYQELYSFLSKQCTGLEAFTKSKKIKVGSTSSPNFVRYPRKTAFMPVSGGRQQTLLAKTSTNNCLFCKSNHIIFKCPSFLTKTPQERFKFAKRVRCCINCFATSHSTCHCSSDKRCRHCNKSHHTILHFDNVTSGDNDDEAEASTSNTNLSRPTENTNINENNSLSTLSGVIPNFNYVLLSTALVNILDKFGNLHTMRAVIDSGSQVSFITKACANKLALPKFNAALSIQGL</sequence>
<dbReference type="AlphaFoldDB" id="V5IAQ5"/>